<dbReference type="AlphaFoldDB" id="A0A934X3X8"/>
<dbReference type="EMBL" id="JADIXZ010000003">
    <property type="protein sequence ID" value="MBK6300312.1"/>
    <property type="molecule type" value="Genomic_DNA"/>
</dbReference>
<evidence type="ECO:0000313" key="3">
    <source>
        <dbReference type="EMBL" id="MBL0002678.1"/>
    </source>
</evidence>
<organism evidence="1 4">
    <name type="scientific">Candidatus Phosphoribacter hodrii</name>
    <dbReference type="NCBI Taxonomy" id="2953743"/>
    <lineage>
        <taxon>Bacteria</taxon>
        <taxon>Bacillati</taxon>
        <taxon>Actinomycetota</taxon>
        <taxon>Actinomycetes</taxon>
        <taxon>Micrococcales</taxon>
        <taxon>Dermatophilaceae</taxon>
        <taxon>Candidatus Phosphoribacter</taxon>
    </lineage>
</organism>
<sequence length="124" mass="13726">MTSQPAAPTPPPSTPSAADLAARIRATTFPRIRYHKGYDRYDVDWLLRKVATELERGVAKPQLADELAKAEFSTTTVRSGYDERTVDDFVDEVVGALRALLGPVPPQRAKSTPLALVRRLLKRP</sequence>
<name>A0A934X3X8_9MICO</name>
<protein>
    <submittedName>
        <fullName evidence="1">DivIVA domain-containing protein</fullName>
    </submittedName>
</protein>
<dbReference type="EMBL" id="JADKGK010000004">
    <property type="protein sequence ID" value="MBL0002678.1"/>
    <property type="molecule type" value="Genomic_DNA"/>
</dbReference>
<evidence type="ECO:0000313" key="5">
    <source>
        <dbReference type="Proteomes" id="UP000726105"/>
    </source>
</evidence>
<reference evidence="4 5" key="1">
    <citation type="submission" date="2020-10" db="EMBL/GenBank/DDBJ databases">
        <title>Connecting structure to function with the recovery of over 1000 high-quality activated sludge metagenome-assembled genomes encoding full-length rRNA genes using long-read sequencing.</title>
        <authorList>
            <person name="Singleton C.M."/>
            <person name="Petriglieri F."/>
            <person name="Kristensen J.M."/>
            <person name="Kirkegaard R.H."/>
            <person name="Michaelsen T.Y."/>
            <person name="Andersen M.H."/>
            <person name="Karst S.M."/>
            <person name="Dueholm M.S."/>
            <person name="Nielsen P.H."/>
            <person name="Albertsen M."/>
        </authorList>
    </citation>
    <scope>NUCLEOTIDE SEQUENCE [LARGE SCALE GENOMIC DNA]</scope>
    <source>
        <strain evidence="1">AalE_18-Q3-R2-46_BAT3C.188</strain>
        <strain evidence="2">Ega_18-Q3-R5-49_MAXAC.001</strain>
        <strain evidence="3">Ribe_18-Q3-R11-54_MAXAC.001</strain>
    </source>
</reference>
<evidence type="ECO:0000313" key="4">
    <source>
        <dbReference type="Proteomes" id="UP000718281"/>
    </source>
</evidence>
<dbReference type="Proteomes" id="UP000718281">
    <property type="component" value="Unassembled WGS sequence"/>
</dbReference>
<gene>
    <name evidence="1" type="ORF">IPF40_04380</name>
    <name evidence="2" type="ORF">IPI13_05520</name>
    <name evidence="3" type="ORF">IPP00_01295</name>
</gene>
<dbReference type="InterPro" id="IPR019933">
    <property type="entry name" value="DivIVA_domain"/>
</dbReference>
<proteinExistence type="predicted"/>
<comment type="caution">
    <text evidence="1">The sequence shown here is derived from an EMBL/GenBank/DDBJ whole genome shotgun (WGS) entry which is preliminary data.</text>
</comment>
<dbReference type="NCBIfam" id="TIGR03544">
    <property type="entry name" value="DivI1A_domain"/>
    <property type="match status" value="2"/>
</dbReference>
<accession>A0A934X3X8</accession>
<dbReference type="Proteomes" id="UP000886632">
    <property type="component" value="Unassembled WGS sequence"/>
</dbReference>
<dbReference type="Gene3D" id="6.10.250.660">
    <property type="match status" value="1"/>
</dbReference>
<evidence type="ECO:0000313" key="2">
    <source>
        <dbReference type="EMBL" id="MBK7272636.1"/>
    </source>
</evidence>
<dbReference type="Proteomes" id="UP000726105">
    <property type="component" value="Unassembled WGS sequence"/>
</dbReference>
<evidence type="ECO:0000313" key="1">
    <source>
        <dbReference type="EMBL" id="MBK6300312.1"/>
    </source>
</evidence>
<dbReference type="EMBL" id="JADJIB010000002">
    <property type="protein sequence ID" value="MBK7272636.1"/>
    <property type="molecule type" value="Genomic_DNA"/>
</dbReference>